<evidence type="ECO:0000313" key="2">
    <source>
        <dbReference type="Proteomes" id="UP000184516"/>
    </source>
</evidence>
<accession>A0A1M5FZI9</accession>
<gene>
    <name evidence="1" type="ORF">SAMN05443549_1011022</name>
</gene>
<organism evidence="1 2">
    <name type="scientific">Flavobacterium fluvii</name>
    <dbReference type="NCBI Taxonomy" id="468056"/>
    <lineage>
        <taxon>Bacteria</taxon>
        <taxon>Pseudomonadati</taxon>
        <taxon>Bacteroidota</taxon>
        <taxon>Flavobacteriia</taxon>
        <taxon>Flavobacteriales</taxon>
        <taxon>Flavobacteriaceae</taxon>
        <taxon>Flavobacterium</taxon>
    </lineage>
</organism>
<proteinExistence type="predicted"/>
<keyword evidence="2" id="KW-1185">Reference proteome</keyword>
<evidence type="ECO:0000313" key="1">
    <source>
        <dbReference type="EMBL" id="SHF96886.1"/>
    </source>
</evidence>
<protein>
    <submittedName>
        <fullName evidence="1">Uncharacterized protein</fullName>
    </submittedName>
</protein>
<dbReference type="EMBL" id="FQWB01000001">
    <property type="protein sequence ID" value="SHF96886.1"/>
    <property type="molecule type" value="Genomic_DNA"/>
</dbReference>
<dbReference type="AlphaFoldDB" id="A0A1M5FZI9"/>
<name>A0A1M5FZI9_9FLAO</name>
<dbReference type="OrthoDB" id="1143207at2"/>
<dbReference type="RefSeq" id="WP_073368365.1">
    <property type="nucleotide sequence ID" value="NZ_FQWB01000001.1"/>
</dbReference>
<dbReference type="STRING" id="468056.SAMN05443549_1011022"/>
<dbReference type="Proteomes" id="UP000184516">
    <property type="component" value="Unassembled WGS sequence"/>
</dbReference>
<sequence>MKKTFLLFFILFIAVSYGQDKIFVATKLDSTALVADNFMGYDQFGFYYSIKNNVLSKRKKDESFEYKNISLGRPTKIDVQNPLKIMLFYENFNTIILLDNQLSETQKINLSENDVPIMATATGIASQNRLWIYNSLTQQIGLFDYLKNVFQSITPSISGSIKYYQSDFNTFQWIDNNLNWYSCDVFGKISSLGKVAFFDQIQIASNQYIIFLKEGKLYVQDLKNKTISPIENVEKSFKNFYYKDQILSIFTNQGISNYKISIP</sequence>
<reference evidence="2" key="1">
    <citation type="submission" date="2016-11" db="EMBL/GenBank/DDBJ databases">
        <authorList>
            <person name="Varghese N."/>
            <person name="Submissions S."/>
        </authorList>
    </citation>
    <scope>NUCLEOTIDE SEQUENCE [LARGE SCALE GENOMIC DNA]</scope>
    <source>
        <strain evidence="2">DSM 19978</strain>
    </source>
</reference>